<evidence type="ECO:0000256" key="4">
    <source>
        <dbReference type="ARBA" id="ARBA00023242"/>
    </source>
</evidence>
<dbReference type="AlphaFoldDB" id="A0A0D2ESI5"/>
<evidence type="ECO:0000313" key="6">
    <source>
        <dbReference type="EMBL" id="KIW50774.1"/>
    </source>
</evidence>
<keyword evidence="7" id="KW-1185">Reference proteome</keyword>
<evidence type="ECO:0000256" key="1">
    <source>
        <dbReference type="ARBA" id="ARBA00004604"/>
    </source>
</evidence>
<dbReference type="GO" id="GO:0030686">
    <property type="term" value="C:90S preribosome"/>
    <property type="evidence" value="ECO:0007669"/>
    <property type="project" value="InterPro"/>
</dbReference>
<name>A0A0D2ESI5_9EURO</name>
<evidence type="ECO:0000313" key="7">
    <source>
        <dbReference type="Proteomes" id="UP000054342"/>
    </source>
</evidence>
<gene>
    <name evidence="6" type="ORF">PV05_09562</name>
</gene>
<organism evidence="6 7">
    <name type="scientific">Exophiala xenobiotica</name>
    <dbReference type="NCBI Taxonomy" id="348802"/>
    <lineage>
        <taxon>Eukaryota</taxon>
        <taxon>Fungi</taxon>
        <taxon>Dikarya</taxon>
        <taxon>Ascomycota</taxon>
        <taxon>Pezizomycotina</taxon>
        <taxon>Eurotiomycetes</taxon>
        <taxon>Chaetothyriomycetidae</taxon>
        <taxon>Chaetothyriales</taxon>
        <taxon>Herpotrichiellaceae</taxon>
        <taxon>Exophiala</taxon>
    </lineage>
</organism>
<dbReference type="InterPro" id="IPR028160">
    <property type="entry name" value="Slx9-like"/>
</dbReference>
<feature type="compositionally biased region" description="Basic and acidic residues" evidence="5">
    <location>
        <begin position="116"/>
        <end position="128"/>
    </location>
</feature>
<dbReference type="GO" id="GO:0030688">
    <property type="term" value="C:preribosome, small subunit precursor"/>
    <property type="evidence" value="ECO:0007669"/>
    <property type="project" value="InterPro"/>
</dbReference>
<sequence>MAPPSRTRQPLKSILKKSSSSSTTKSDPLFPSSKKDKRRIKHEQLINKVAKSSAKTPRRRRPNKKLVATLDSLADALPTANDNGEAATRGAAGERPEDQVNIIKRKSMKSRPGAMKRRENLDKGERQRFVKNMAQLATSRPNSGHGKEGAGAQDGVQTPVPSTSDRWAALRGFISQTLETKPELKSLKT</sequence>
<accession>A0A0D2ESI5</accession>
<feature type="compositionally biased region" description="Low complexity" evidence="5">
    <location>
        <begin position="11"/>
        <end position="26"/>
    </location>
</feature>
<evidence type="ECO:0000256" key="2">
    <source>
        <dbReference type="ARBA" id="ARBA00011022"/>
    </source>
</evidence>
<keyword evidence="4" id="KW-0539">Nucleus</keyword>
<evidence type="ECO:0000256" key="3">
    <source>
        <dbReference type="ARBA" id="ARBA00021321"/>
    </source>
</evidence>
<dbReference type="Pfam" id="PF15341">
    <property type="entry name" value="SLX9"/>
    <property type="match status" value="1"/>
</dbReference>
<feature type="compositionally biased region" description="Polar residues" evidence="5">
    <location>
        <begin position="155"/>
        <end position="164"/>
    </location>
</feature>
<reference evidence="6 7" key="1">
    <citation type="submission" date="2015-01" db="EMBL/GenBank/DDBJ databases">
        <title>The Genome Sequence of Exophiala xenobiotica CBS118157.</title>
        <authorList>
            <consortium name="The Broad Institute Genomics Platform"/>
            <person name="Cuomo C."/>
            <person name="de Hoog S."/>
            <person name="Gorbushina A."/>
            <person name="Stielow B."/>
            <person name="Teixiera M."/>
            <person name="Abouelleil A."/>
            <person name="Chapman S.B."/>
            <person name="Priest M."/>
            <person name="Young S.K."/>
            <person name="Wortman J."/>
            <person name="Nusbaum C."/>
            <person name="Birren B."/>
        </authorList>
    </citation>
    <scope>NUCLEOTIDE SEQUENCE [LARGE SCALE GENOMIC DNA]</scope>
    <source>
        <strain evidence="6 7">CBS 118157</strain>
    </source>
</reference>
<dbReference type="Proteomes" id="UP000054342">
    <property type="component" value="Unassembled WGS sequence"/>
</dbReference>
<comment type="similarity">
    <text evidence="2">Belongs to the SLX9 family.</text>
</comment>
<dbReference type="OrthoDB" id="5429132at2759"/>
<comment type="subcellular location">
    <subcellularLocation>
        <location evidence="1">Nucleus</location>
        <location evidence="1">Nucleolus</location>
    </subcellularLocation>
</comment>
<evidence type="ECO:0000256" key="5">
    <source>
        <dbReference type="SAM" id="MobiDB-lite"/>
    </source>
</evidence>
<dbReference type="RefSeq" id="XP_013311358.1">
    <property type="nucleotide sequence ID" value="XM_013455904.1"/>
</dbReference>
<dbReference type="EMBL" id="KN847322">
    <property type="protein sequence ID" value="KIW50774.1"/>
    <property type="molecule type" value="Genomic_DNA"/>
</dbReference>
<protein>
    <recommendedName>
        <fullName evidence="3">Ribosome biogenesis protein SLX9</fullName>
    </recommendedName>
</protein>
<dbReference type="HOGENOM" id="CLU_090035_0_0_1"/>
<dbReference type="GeneID" id="25331470"/>
<feature type="region of interest" description="Disordered" evidence="5">
    <location>
        <begin position="1"/>
        <end position="164"/>
    </location>
</feature>
<dbReference type="GO" id="GO:0000462">
    <property type="term" value="P:maturation of SSU-rRNA from tricistronic rRNA transcript (SSU-rRNA, 5.8S rRNA, LSU-rRNA)"/>
    <property type="evidence" value="ECO:0007669"/>
    <property type="project" value="InterPro"/>
</dbReference>
<dbReference type="GO" id="GO:0005730">
    <property type="term" value="C:nucleolus"/>
    <property type="evidence" value="ECO:0007669"/>
    <property type="project" value="UniProtKB-SubCell"/>
</dbReference>
<feature type="compositionally biased region" description="Polar residues" evidence="5">
    <location>
        <begin position="1"/>
        <end position="10"/>
    </location>
</feature>
<proteinExistence type="inferred from homology"/>